<proteinExistence type="predicted"/>
<protein>
    <submittedName>
        <fullName evidence="1">Uncharacterized protein</fullName>
    </submittedName>
</protein>
<name>A0A455SHA5_9CHLR</name>
<accession>A0A455SHA5</accession>
<gene>
    <name evidence="1" type="ORF">KTC_26040</name>
</gene>
<reference evidence="1" key="1">
    <citation type="submission" date="2018-12" db="EMBL/GenBank/DDBJ databases">
        <title>Novel natural products biosynthetic potential of the class Ktedonobacteria.</title>
        <authorList>
            <person name="Zheng Y."/>
            <person name="Saitou A."/>
            <person name="Wang C.M."/>
            <person name="Toyoda A."/>
            <person name="Minakuchi Y."/>
            <person name="Sekiguchi Y."/>
            <person name="Ueda K."/>
            <person name="Takano H."/>
            <person name="Sakai Y."/>
            <person name="Yokota A."/>
            <person name="Yabe S."/>
        </authorList>
    </citation>
    <scope>NUCLEOTIDE SEQUENCE</scope>
    <source>
        <strain evidence="1">COM3</strain>
    </source>
</reference>
<evidence type="ECO:0000313" key="1">
    <source>
        <dbReference type="EMBL" id="BBH87853.1"/>
    </source>
</evidence>
<dbReference type="EMBL" id="AP019376">
    <property type="protein sequence ID" value="BBH87853.1"/>
    <property type="molecule type" value="Genomic_DNA"/>
</dbReference>
<organism evidence="1">
    <name type="scientific">Thermosporothrix sp. COM3</name>
    <dbReference type="NCBI Taxonomy" id="2490863"/>
    <lineage>
        <taxon>Bacteria</taxon>
        <taxon>Bacillati</taxon>
        <taxon>Chloroflexota</taxon>
        <taxon>Ktedonobacteria</taxon>
        <taxon>Ktedonobacterales</taxon>
        <taxon>Thermosporotrichaceae</taxon>
        <taxon>Thermosporothrix</taxon>
    </lineage>
</organism>
<dbReference type="AlphaFoldDB" id="A0A455SHA5"/>
<sequence>MKMNVVCDVSQIKKKVSAQENDIRNRAIGANLFFNNRCLDAYCGLRCAIRQPPKRLMSVRRLTGCILNAVSNSRSYCSRHARG</sequence>